<protein>
    <submittedName>
        <fullName evidence="2">Uncharacterized protein</fullName>
    </submittedName>
</protein>
<sequence length="275" mass="31286">MLPAGKRRWQRVEDSYEKGWQGAIEEEEDDQLTTDKTRLLNVPSSSTLTRLDVGEAQKGWKEEVLAAGQAQDEHKIPSDSTRRWEKGILVQELSNPDRSKRFDMPNPACSALPIKKPCNHASWQGFKQILKKQFTPPFPFGKGLLPPEEVQHHRPRRFEGAMQRHRSSKVLGASTNLVELRKLDAKIQNGINKSAFVASSKRGRLKENLPYHQNLGTGSSRSSIKLGWQEKSLTNVSKNAELAEACMPWTAKWVGCTSQYFLQTYWLDEASCRKR</sequence>
<accession>A0A9D4U7Z1</accession>
<evidence type="ECO:0000256" key="1">
    <source>
        <dbReference type="SAM" id="MobiDB-lite"/>
    </source>
</evidence>
<dbReference type="AlphaFoldDB" id="A0A9D4U7Z1"/>
<organism evidence="2 3">
    <name type="scientific">Adiantum capillus-veneris</name>
    <name type="common">Maidenhair fern</name>
    <dbReference type="NCBI Taxonomy" id="13818"/>
    <lineage>
        <taxon>Eukaryota</taxon>
        <taxon>Viridiplantae</taxon>
        <taxon>Streptophyta</taxon>
        <taxon>Embryophyta</taxon>
        <taxon>Tracheophyta</taxon>
        <taxon>Polypodiopsida</taxon>
        <taxon>Polypodiidae</taxon>
        <taxon>Polypodiales</taxon>
        <taxon>Pteridineae</taxon>
        <taxon>Pteridaceae</taxon>
        <taxon>Vittarioideae</taxon>
        <taxon>Adiantum</taxon>
    </lineage>
</organism>
<dbReference type="Proteomes" id="UP000886520">
    <property type="component" value="Chromosome 21"/>
</dbReference>
<proteinExistence type="predicted"/>
<name>A0A9D4U7Z1_ADICA</name>
<reference evidence="2" key="1">
    <citation type="submission" date="2021-01" db="EMBL/GenBank/DDBJ databases">
        <title>Adiantum capillus-veneris genome.</title>
        <authorList>
            <person name="Fang Y."/>
            <person name="Liao Q."/>
        </authorList>
    </citation>
    <scope>NUCLEOTIDE SEQUENCE</scope>
    <source>
        <strain evidence="2">H3</strain>
        <tissue evidence="2">Leaf</tissue>
    </source>
</reference>
<comment type="caution">
    <text evidence="2">The sequence shown here is derived from an EMBL/GenBank/DDBJ whole genome shotgun (WGS) entry which is preliminary data.</text>
</comment>
<dbReference type="OrthoDB" id="1976316at2759"/>
<dbReference type="EMBL" id="JABFUD020000021">
    <property type="protein sequence ID" value="KAI5063005.1"/>
    <property type="molecule type" value="Genomic_DNA"/>
</dbReference>
<evidence type="ECO:0000313" key="2">
    <source>
        <dbReference type="EMBL" id="KAI5063005.1"/>
    </source>
</evidence>
<feature type="region of interest" description="Disordered" evidence="1">
    <location>
        <begin position="1"/>
        <end position="38"/>
    </location>
</feature>
<evidence type="ECO:0000313" key="3">
    <source>
        <dbReference type="Proteomes" id="UP000886520"/>
    </source>
</evidence>
<keyword evidence="3" id="KW-1185">Reference proteome</keyword>
<gene>
    <name evidence="2" type="ORF">GOP47_0021552</name>
</gene>